<sequence>MKPGSKGLLTREKAEENHLILVASQKESLGDITGTHVASWLLLMQGDVNLAR</sequence>
<dbReference type="HOGENOM" id="CLU_3088100_0_0_1"/>
<evidence type="ECO:0000313" key="1">
    <source>
        <dbReference type="EMBL" id="KIK27632.1"/>
    </source>
</evidence>
<reference evidence="2" key="2">
    <citation type="submission" date="2015-01" db="EMBL/GenBank/DDBJ databases">
        <title>Evolutionary Origins and Diversification of the Mycorrhizal Mutualists.</title>
        <authorList>
            <consortium name="DOE Joint Genome Institute"/>
            <consortium name="Mycorrhizal Genomics Consortium"/>
            <person name="Kohler A."/>
            <person name="Kuo A."/>
            <person name="Nagy L.G."/>
            <person name="Floudas D."/>
            <person name="Copeland A."/>
            <person name="Barry K.W."/>
            <person name="Cichocki N."/>
            <person name="Veneault-Fourrey C."/>
            <person name="LaButti K."/>
            <person name="Lindquist E.A."/>
            <person name="Lipzen A."/>
            <person name="Lundell T."/>
            <person name="Morin E."/>
            <person name="Murat C."/>
            <person name="Riley R."/>
            <person name="Ohm R."/>
            <person name="Sun H."/>
            <person name="Tunlid A."/>
            <person name="Henrissat B."/>
            <person name="Grigoriev I.V."/>
            <person name="Hibbett D.S."/>
            <person name="Martin F."/>
        </authorList>
    </citation>
    <scope>NUCLEOTIDE SEQUENCE [LARGE SCALE GENOMIC DNA]</scope>
    <source>
        <strain evidence="2">441</strain>
    </source>
</reference>
<name>A0A0C9ZZG5_9AGAM</name>
<proteinExistence type="predicted"/>
<accession>A0A0C9ZZG5</accession>
<dbReference type="AlphaFoldDB" id="A0A0C9ZZG5"/>
<reference evidence="1 2" key="1">
    <citation type="submission" date="2014-04" db="EMBL/GenBank/DDBJ databases">
        <authorList>
            <consortium name="DOE Joint Genome Institute"/>
            <person name="Kuo A."/>
            <person name="Kohler A."/>
            <person name="Costa M.D."/>
            <person name="Nagy L.G."/>
            <person name="Floudas D."/>
            <person name="Copeland A."/>
            <person name="Barry K.W."/>
            <person name="Cichocki N."/>
            <person name="Veneault-Fourrey C."/>
            <person name="LaButti K."/>
            <person name="Lindquist E.A."/>
            <person name="Lipzen A."/>
            <person name="Lundell T."/>
            <person name="Morin E."/>
            <person name="Murat C."/>
            <person name="Sun H."/>
            <person name="Tunlid A."/>
            <person name="Henrissat B."/>
            <person name="Grigoriev I.V."/>
            <person name="Hibbett D.S."/>
            <person name="Martin F."/>
            <person name="Nordberg H.P."/>
            <person name="Cantor M.N."/>
            <person name="Hua S.X."/>
        </authorList>
    </citation>
    <scope>NUCLEOTIDE SEQUENCE [LARGE SCALE GENOMIC DNA]</scope>
    <source>
        <strain evidence="1 2">441</strain>
    </source>
</reference>
<organism evidence="1 2">
    <name type="scientific">Pisolithus microcarpus 441</name>
    <dbReference type="NCBI Taxonomy" id="765257"/>
    <lineage>
        <taxon>Eukaryota</taxon>
        <taxon>Fungi</taxon>
        <taxon>Dikarya</taxon>
        <taxon>Basidiomycota</taxon>
        <taxon>Agaricomycotina</taxon>
        <taxon>Agaricomycetes</taxon>
        <taxon>Agaricomycetidae</taxon>
        <taxon>Boletales</taxon>
        <taxon>Sclerodermatineae</taxon>
        <taxon>Pisolithaceae</taxon>
        <taxon>Pisolithus</taxon>
    </lineage>
</organism>
<evidence type="ECO:0000313" key="2">
    <source>
        <dbReference type="Proteomes" id="UP000054018"/>
    </source>
</evidence>
<dbReference type="EMBL" id="KN833695">
    <property type="protein sequence ID" value="KIK27632.1"/>
    <property type="molecule type" value="Genomic_DNA"/>
</dbReference>
<keyword evidence="2" id="KW-1185">Reference proteome</keyword>
<gene>
    <name evidence="1" type="ORF">PISMIDRAFT_674531</name>
</gene>
<protein>
    <submittedName>
        <fullName evidence="1">Uncharacterized protein</fullName>
    </submittedName>
</protein>
<dbReference type="Proteomes" id="UP000054018">
    <property type="component" value="Unassembled WGS sequence"/>
</dbReference>